<reference evidence="2 3" key="1">
    <citation type="journal article" date="2020" name="Microorganisms">
        <title>Osmotic Adaptation and Compatible Solute Biosynthesis of Phototrophic Bacteria as Revealed from Genome Analyses.</title>
        <authorList>
            <person name="Imhoff J.F."/>
            <person name="Rahn T."/>
            <person name="Kunzel S."/>
            <person name="Keller A."/>
            <person name="Neulinger S.C."/>
        </authorList>
    </citation>
    <scope>NUCLEOTIDE SEQUENCE [LARGE SCALE GENOMIC DNA]</scope>
    <source>
        <strain evidence="2 3">DSM 9895</strain>
    </source>
</reference>
<dbReference type="Gene3D" id="3.60.21.10">
    <property type="match status" value="1"/>
</dbReference>
<dbReference type="PANTHER" id="PTHR42850:SF4">
    <property type="entry name" value="ZINC-DEPENDENT ENDOPOLYPHOSPHATASE"/>
    <property type="match status" value="1"/>
</dbReference>
<comment type="caution">
    <text evidence="2">The sequence shown here is derived from an EMBL/GenBank/DDBJ whole genome shotgun (WGS) entry which is preliminary data.</text>
</comment>
<keyword evidence="3" id="KW-1185">Reference proteome</keyword>
<dbReference type="Pfam" id="PF13671">
    <property type="entry name" value="AAA_33"/>
    <property type="match status" value="1"/>
</dbReference>
<dbReference type="PANTHER" id="PTHR42850">
    <property type="entry name" value="METALLOPHOSPHOESTERASE"/>
    <property type="match status" value="1"/>
</dbReference>
<dbReference type="InterPro" id="IPR029052">
    <property type="entry name" value="Metallo-depent_PP-like"/>
</dbReference>
<feature type="domain" description="Calcineurin-like phosphoesterase" evidence="1">
    <location>
        <begin position="16"/>
        <end position="89"/>
    </location>
</feature>
<organism evidence="2 3">
    <name type="scientific">Rhodovibrio sodomensis</name>
    <dbReference type="NCBI Taxonomy" id="1088"/>
    <lineage>
        <taxon>Bacteria</taxon>
        <taxon>Pseudomonadati</taxon>
        <taxon>Pseudomonadota</taxon>
        <taxon>Alphaproteobacteria</taxon>
        <taxon>Rhodospirillales</taxon>
        <taxon>Rhodovibrionaceae</taxon>
        <taxon>Rhodovibrio</taxon>
    </lineage>
</organism>
<gene>
    <name evidence="2" type="ORF">CKO28_00530</name>
</gene>
<protein>
    <recommendedName>
        <fullName evidence="1">Calcineurin-like phosphoesterase domain-containing protein</fullName>
    </recommendedName>
</protein>
<proteinExistence type="predicted"/>
<dbReference type="EMBL" id="NRRL01000001">
    <property type="protein sequence ID" value="MBK1666526.1"/>
    <property type="molecule type" value="Genomic_DNA"/>
</dbReference>
<dbReference type="InterPro" id="IPR027417">
    <property type="entry name" value="P-loop_NTPase"/>
</dbReference>
<evidence type="ECO:0000259" key="1">
    <source>
        <dbReference type="Pfam" id="PF00149"/>
    </source>
</evidence>
<dbReference type="Pfam" id="PF00149">
    <property type="entry name" value="Metallophos"/>
    <property type="match status" value="1"/>
</dbReference>
<dbReference type="SUPFAM" id="SSF56300">
    <property type="entry name" value="Metallo-dependent phosphatases"/>
    <property type="match status" value="1"/>
</dbReference>
<dbReference type="Gene3D" id="3.40.50.300">
    <property type="entry name" value="P-loop containing nucleotide triphosphate hydrolases"/>
    <property type="match status" value="1"/>
</dbReference>
<dbReference type="RefSeq" id="WP_200338576.1">
    <property type="nucleotide sequence ID" value="NZ_NRRL01000001.1"/>
</dbReference>
<sequence length="417" mass="45463">MIDLHKLLAGRNGLRVVADVHGNLAALQPVVDDARQKNLALLCLGDLVDRGPDSPGVLRLWRELMAEGIATYLPGNHCHKFMRWQRGNQVQMTGGLAVTVAQLEQAQDGADLARWYAETTAAQPMWVLAGSYVFVHASFDLRMLTLEPPSADEPCGVPRQLRDQALFGERTNTLDTNGYRKRGYRWIDQVPRGLTVVIGHDVVSTEAPVTRTGQLGGRVINLDTGADRGGPLGTLDLSTDEVLASRDYLELDPAPPAPLLTILVGPSGAGKSTWAARNAPADSVVSSDAIRAELYGDFREQGDRDEVMRELITRARNRLVQGLPVTLDATHLSRKDRLSSAALVPPHHPVRYVLIDRPLEEKLQDAGWRAEVVLGENGETLVEVHHARASSALGYAEQGDGLPNVEVIDARRLTQPA</sequence>
<dbReference type="InterPro" id="IPR050126">
    <property type="entry name" value="Ap4A_hydrolase"/>
</dbReference>
<evidence type="ECO:0000313" key="3">
    <source>
        <dbReference type="Proteomes" id="UP001296873"/>
    </source>
</evidence>
<accession>A0ABS1D7Z0</accession>
<dbReference type="SUPFAM" id="SSF52540">
    <property type="entry name" value="P-loop containing nucleoside triphosphate hydrolases"/>
    <property type="match status" value="1"/>
</dbReference>
<evidence type="ECO:0000313" key="2">
    <source>
        <dbReference type="EMBL" id="MBK1666526.1"/>
    </source>
</evidence>
<dbReference type="Proteomes" id="UP001296873">
    <property type="component" value="Unassembled WGS sequence"/>
</dbReference>
<dbReference type="InterPro" id="IPR004843">
    <property type="entry name" value="Calcineurin-like_PHP"/>
</dbReference>
<name>A0ABS1D7Z0_9PROT</name>